<accession>A0A0K6GXF3</accession>
<dbReference type="AlphaFoldDB" id="A0A0K6GXF3"/>
<gene>
    <name evidence="3" type="ORF">Ga0061063_1652</name>
</gene>
<evidence type="ECO:0000313" key="3">
    <source>
        <dbReference type="EMBL" id="CUA83255.1"/>
    </source>
</evidence>
<dbReference type="Proteomes" id="UP000243535">
    <property type="component" value="Unassembled WGS sequence"/>
</dbReference>
<reference evidence="4" key="1">
    <citation type="submission" date="2015-08" db="EMBL/GenBank/DDBJ databases">
        <authorList>
            <person name="Varghese N."/>
        </authorList>
    </citation>
    <scope>NUCLEOTIDE SEQUENCE [LARGE SCALE GENOMIC DNA]</scope>
    <source>
        <strain evidence="4">DSM 17901</strain>
    </source>
</reference>
<dbReference type="OrthoDB" id="9804804at2"/>
<evidence type="ECO:0000259" key="2">
    <source>
        <dbReference type="Pfam" id="PF11127"/>
    </source>
</evidence>
<name>A0A0K6GXF3_9NEIS</name>
<dbReference type="STRING" id="375574.GCA_001418035_01443"/>
<feature type="domain" description="Inner membrane protein YgaP-like transmembrane" evidence="2">
    <location>
        <begin position="1"/>
        <end position="62"/>
    </location>
</feature>
<evidence type="ECO:0000256" key="1">
    <source>
        <dbReference type="SAM" id="Phobius"/>
    </source>
</evidence>
<dbReference type="RefSeq" id="WP_054286124.1">
    <property type="nucleotide sequence ID" value="NZ_CYHA01000003.1"/>
</dbReference>
<feature type="transmembrane region" description="Helical" evidence="1">
    <location>
        <begin position="12"/>
        <end position="28"/>
    </location>
</feature>
<protein>
    <recommendedName>
        <fullName evidence="2">Inner membrane protein YgaP-like transmembrane domain-containing protein</fullName>
    </recommendedName>
</protein>
<keyword evidence="1" id="KW-0812">Transmembrane</keyword>
<dbReference type="InterPro" id="IPR021309">
    <property type="entry name" value="YgaP-like_TM"/>
</dbReference>
<proteinExistence type="predicted"/>
<keyword evidence="4" id="KW-1185">Reference proteome</keyword>
<sequence length="64" mass="6818">MKRNIGALDRALRIVAGLILLSLVFVGPQTPWGWIGLVLLATGLIGWCPPYALLGINTCSAKKS</sequence>
<dbReference type="EMBL" id="CYHA01000003">
    <property type="protein sequence ID" value="CUA83255.1"/>
    <property type="molecule type" value="Genomic_DNA"/>
</dbReference>
<dbReference type="Pfam" id="PF11127">
    <property type="entry name" value="YgaP-like_TM"/>
    <property type="match status" value="1"/>
</dbReference>
<evidence type="ECO:0000313" key="4">
    <source>
        <dbReference type="Proteomes" id="UP000243535"/>
    </source>
</evidence>
<keyword evidence="1" id="KW-0472">Membrane</keyword>
<organism evidence="3 4">
    <name type="scientific">Gulbenkiania indica</name>
    <dbReference type="NCBI Taxonomy" id="375574"/>
    <lineage>
        <taxon>Bacteria</taxon>
        <taxon>Pseudomonadati</taxon>
        <taxon>Pseudomonadota</taxon>
        <taxon>Betaproteobacteria</taxon>
        <taxon>Neisseriales</taxon>
        <taxon>Chromobacteriaceae</taxon>
        <taxon>Gulbenkiania</taxon>
    </lineage>
</organism>
<keyword evidence="1" id="KW-1133">Transmembrane helix</keyword>
<feature type="transmembrane region" description="Helical" evidence="1">
    <location>
        <begin position="34"/>
        <end position="54"/>
    </location>
</feature>